<dbReference type="PANTHER" id="PTHR11973">
    <property type="entry name" value="CELL SURFACE GLYCOPROTEIN MUC18-RELATED"/>
    <property type="match status" value="1"/>
</dbReference>
<dbReference type="InterPro" id="IPR003598">
    <property type="entry name" value="Ig_sub2"/>
</dbReference>
<dbReference type="SMART" id="SM00408">
    <property type="entry name" value="IGc2"/>
    <property type="match status" value="2"/>
</dbReference>
<evidence type="ECO:0000256" key="10">
    <source>
        <dbReference type="ARBA" id="ARBA00023130"/>
    </source>
</evidence>
<dbReference type="PANTHER" id="PTHR11973:SF2">
    <property type="entry name" value="CD166 ANTIGEN"/>
    <property type="match status" value="1"/>
</dbReference>
<feature type="domain" description="Ig-like" evidence="17">
    <location>
        <begin position="559"/>
        <end position="641"/>
    </location>
</feature>
<evidence type="ECO:0000256" key="13">
    <source>
        <dbReference type="ARBA" id="ARBA00023180"/>
    </source>
</evidence>
<keyword evidence="4" id="KW-1003">Cell membrane</keyword>
<keyword evidence="7" id="KW-0391">Immunity</keyword>
<evidence type="ECO:0000256" key="1">
    <source>
        <dbReference type="ARBA" id="ARBA00004251"/>
    </source>
</evidence>
<evidence type="ECO:0000256" key="2">
    <source>
        <dbReference type="ARBA" id="ARBA00004279"/>
    </source>
</evidence>
<evidence type="ECO:0000256" key="15">
    <source>
        <dbReference type="ARBA" id="ARBA00023319"/>
    </source>
</evidence>
<dbReference type="InterPro" id="IPR036397">
    <property type="entry name" value="RNaseH_sf"/>
</dbReference>
<organism evidence="18 19">
    <name type="scientific">Ranitomeya imitator</name>
    <name type="common">mimic poison frog</name>
    <dbReference type="NCBI Taxonomy" id="111125"/>
    <lineage>
        <taxon>Eukaryota</taxon>
        <taxon>Metazoa</taxon>
        <taxon>Chordata</taxon>
        <taxon>Craniata</taxon>
        <taxon>Vertebrata</taxon>
        <taxon>Euteleostomi</taxon>
        <taxon>Amphibia</taxon>
        <taxon>Batrachia</taxon>
        <taxon>Anura</taxon>
        <taxon>Neobatrachia</taxon>
        <taxon>Hyloidea</taxon>
        <taxon>Dendrobatidae</taxon>
        <taxon>Dendrobatinae</taxon>
        <taxon>Ranitomeya</taxon>
    </lineage>
</organism>
<dbReference type="InterPro" id="IPR036179">
    <property type="entry name" value="Ig-like_dom_sf"/>
</dbReference>
<dbReference type="Gene3D" id="3.30.420.10">
    <property type="entry name" value="Ribonuclease H-like superfamily/Ribonuclease H"/>
    <property type="match status" value="1"/>
</dbReference>
<comment type="subcellular location">
    <subcellularLocation>
        <location evidence="1">Cell membrane</location>
        <topology evidence="1">Single-pass type I membrane protein</topology>
    </subcellularLocation>
    <subcellularLocation>
        <location evidence="3">Cell projection</location>
        <location evidence="3">Axon</location>
    </subcellularLocation>
    <subcellularLocation>
        <location evidence="2">Cell projection</location>
        <location evidence="2">Dendrite</location>
    </subcellularLocation>
</comment>
<evidence type="ECO:0000259" key="17">
    <source>
        <dbReference type="PROSITE" id="PS50835"/>
    </source>
</evidence>
<keyword evidence="19" id="KW-1185">Reference proteome</keyword>
<evidence type="ECO:0000256" key="9">
    <source>
        <dbReference type="ARBA" id="ARBA00022989"/>
    </source>
</evidence>
<keyword evidence="12" id="KW-1015">Disulfide bond</keyword>
<dbReference type="PROSITE" id="PS50835">
    <property type="entry name" value="IG_LIKE"/>
    <property type="match status" value="3"/>
</dbReference>
<dbReference type="Pfam" id="PF08205">
    <property type="entry name" value="C2-set_2"/>
    <property type="match status" value="1"/>
</dbReference>
<keyword evidence="14" id="KW-0966">Cell projection</keyword>
<dbReference type="InterPro" id="IPR003599">
    <property type="entry name" value="Ig_sub"/>
</dbReference>
<evidence type="ECO:0000256" key="11">
    <source>
        <dbReference type="ARBA" id="ARBA00023136"/>
    </source>
</evidence>
<accession>A0ABN9LKZ0</accession>
<evidence type="ECO:0000256" key="16">
    <source>
        <dbReference type="SAM" id="Phobius"/>
    </source>
</evidence>
<dbReference type="SMART" id="SM00409">
    <property type="entry name" value="IG"/>
    <property type="match status" value="3"/>
</dbReference>
<dbReference type="InterPro" id="IPR051116">
    <property type="entry name" value="Surface_Rcpt/Adhesion_Mol"/>
</dbReference>
<dbReference type="InterPro" id="IPR013162">
    <property type="entry name" value="CD80_C2-set"/>
</dbReference>
<evidence type="ECO:0000256" key="4">
    <source>
        <dbReference type="ARBA" id="ARBA00022475"/>
    </source>
</evidence>
<protein>
    <recommendedName>
        <fullName evidence="17">Ig-like domain-containing protein</fullName>
    </recommendedName>
</protein>
<feature type="transmembrane region" description="Helical" evidence="16">
    <location>
        <begin position="836"/>
        <end position="858"/>
    </location>
</feature>
<dbReference type="Proteomes" id="UP001176940">
    <property type="component" value="Unassembled WGS sequence"/>
</dbReference>
<evidence type="ECO:0000313" key="19">
    <source>
        <dbReference type="Proteomes" id="UP001176940"/>
    </source>
</evidence>
<dbReference type="InterPro" id="IPR038717">
    <property type="entry name" value="Tc1-like_DDE_dom"/>
</dbReference>
<keyword evidence="8" id="KW-0130">Cell adhesion</keyword>
<keyword evidence="9 16" id="KW-1133">Transmembrane helix</keyword>
<comment type="caution">
    <text evidence="18">The sequence shown here is derived from an EMBL/GenBank/DDBJ whole genome shotgun (WGS) entry which is preliminary data.</text>
</comment>
<gene>
    <name evidence="18" type="ORF">RIMI_LOCUS10007824</name>
</gene>
<evidence type="ECO:0000313" key="18">
    <source>
        <dbReference type="EMBL" id="CAJ0943516.1"/>
    </source>
</evidence>
<evidence type="ECO:0000256" key="3">
    <source>
        <dbReference type="ARBA" id="ARBA00004489"/>
    </source>
</evidence>
<keyword evidence="6" id="KW-0677">Repeat</keyword>
<dbReference type="Gene3D" id="2.60.40.10">
    <property type="entry name" value="Immunoglobulins"/>
    <property type="match status" value="5"/>
</dbReference>
<feature type="domain" description="Ig-like" evidence="17">
    <location>
        <begin position="660"/>
        <end position="721"/>
    </location>
</feature>
<dbReference type="InterPro" id="IPR013783">
    <property type="entry name" value="Ig-like_fold"/>
</dbReference>
<dbReference type="InterPro" id="IPR007110">
    <property type="entry name" value="Ig-like_dom"/>
</dbReference>
<keyword evidence="15" id="KW-0393">Immunoglobulin domain</keyword>
<keyword evidence="10" id="KW-1064">Adaptive immunity</keyword>
<keyword evidence="11 16" id="KW-0472">Membrane</keyword>
<reference evidence="18" key="1">
    <citation type="submission" date="2023-07" db="EMBL/GenBank/DDBJ databases">
        <authorList>
            <person name="Stuckert A."/>
        </authorList>
    </citation>
    <scope>NUCLEOTIDE SEQUENCE</scope>
</reference>
<dbReference type="CDD" id="cd00098">
    <property type="entry name" value="IgC1"/>
    <property type="match status" value="1"/>
</dbReference>
<evidence type="ECO:0000256" key="6">
    <source>
        <dbReference type="ARBA" id="ARBA00022737"/>
    </source>
</evidence>
<evidence type="ECO:0000256" key="12">
    <source>
        <dbReference type="ARBA" id="ARBA00023157"/>
    </source>
</evidence>
<dbReference type="Pfam" id="PF13358">
    <property type="entry name" value="DDE_3"/>
    <property type="match status" value="1"/>
</dbReference>
<keyword evidence="5 16" id="KW-0812">Transmembrane</keyword>
<dbReference type="EMBL" id="CAUEEQ010021276">
    <property type="protein sequence ID" value="CAJ0943516.1"/>
    <property type="molecule type" value="Genomic_DNA"/>
</dbReference>
<sequence>MGQKIDLTGSEKSKIVRCLAEGCRSLEIAKLLKRDHRTIKRFMANSQQGRKKRVGQKRRKITAHELRKIKREAAKMPFATSFAIFQSCKITGVTKSTRCAILRDMAKVRKAEKRPPLNKKHQIKCQDWAKKYLKTDFSKVLWTDEMRMTLVGPDGWARGWISKGQRAPLRLRCQQGGGGVLVWAGIIKDELVGPFWVEHGVKLNSQTYCQFLEDNFFKQWYRKKSVSFKKNMIFMQDNAPSHASNYSTAWLASKDLKEEKITTWPPCSPDLNPIENLWSLIKCEIYREGKQSTSRNSVWEAVVAAAHNVDLKQIKQLTESMDGRLFGVIIKKGDYIGFGLHTVSAIFGEAIDIPCGRSQEKLDGLLFGKWKYEQPDGVAVFVATRSAVKNKTSYDSVPEYSGRLELSENYTLSISNARITDEKRFVCMLITEENVFEEPTLVKVFKPPSKPEIINQPAFMETGKLNKVGDCVANDSYPDANITWYRNGQVLLPVDGVVSIEWSKERNSISGLHNIRSSLQYMSTKNDINAHFSCVVTYYMPNGMTIMESDPVVFDIYYPTEKVTIHVQSPKKTIKEGDNITLKCIGNGNPPPQEFLFYLPGQEEGIRSSSAYLITDIKRNATGDYKCSLLNKVMIASTMVTVHYLDLSLTPTGDITKQIGDSLSVSCIPSASKNVSVTWMKNQKILSQPTFTNLQYRDSGTYECETSLLEVDGLRRKKTLRLTVEGKPRIKLSKKTNADGKSKTILYEVDGFPKPEVQCVSLGNGVYLNKTEETTLSNGRYTAKLIISPEENVTIICSAENKLGRESHSLNISAISIPEPVEPNNKSGESNDNAKLIVGIVVGLLLAALVAGLAYWIYVNHTLHPLGPIHDDWSGAFSCYISLAEIQDEFGAYSLWCVPPCCATSGAGVTFLAYKKPKNVTFQGFHTTFLPLGYVHTLRILLRIRSGFDAADLQQFSHAFTVPCKPMENKIRSAHAAEKNARKRCIVYSAACQFFVWIPLRFTPAP</sequence>
<dbReference type="SUPFAM" id="SSF48726">
    <property type="entry name" value="Immunoglobulin"/>
    <property type="match status" value="4"/>
</dbReference>
<evidence type="ECO:0000256" key="7">
    <source>
        <dbReference type="ARBA" id="ARBA00022859"/>
    </source>
</evidence>
<evidence type="ECO:0000256" key="14">
    <source>
        <dbReference type="ARBA" id="ARBA00023273"/>
    </source>
</evidence>
<evidence type="ECO:0000256" key="5">
    <source>
        <dbReference type="ARBA" id="ARBA00022692"/>
    </source>
</evidence>
<feature type="domain" description="Ig-like" evidence="17">
    <location>
        <begin position="451"/>
        <end position="553"/>
    </location>
</feature>
<proteinExistence type="predicted"/>
<dbReference type="Pfam" id="PF13927">
    <property type="entry name" value="Ig_3"/>
    <property type="match status" value="1"/>
</dbReference>
<name>A0ABN9LKZ0_9NEOB</name>
<evidence type="ECO:0000256" key="8">
    <source>
        <dbReference type="ARBA" id="ARBA00022889"/>
    </source>
</evidence>
<keyword evidence="13" id="KW-0325">Glycoprotein</keyword>